<evidence type="ECO:0000313" key="3">
    <source>
        <dbReference type="EMBL" id="SPH22741.1"/>
    </source>
</evidence>
<evidence type="ECO:0000259" key="2">
    <source>
        <dbReference type="Pfam" id="PF00892"/>
    </source>
</evidence>
<proteinExistence type="predicted"/>
<feature type="transmembrane region" description="Helical" evidence="1">
    <location>
        <begin position="65"/>
        <end position="83"/>
    </location>
</feature>
<feature type="transmembrane region" description="Helical" evidence="1">
    <location>
        <begin position="142"/>
        <end position="163"/>
    </location>
</feature>
<keyword evidence="1" id="KW-0472">Membrane</keyword>
<dbReference type="AlphaFoldDB" id="A0A2R8BI89"/>
<dbReference type="GO" id="GO:0016020">
    <property type="term" value="C:membrane"/>
    <property type="evidence" value="ECO:0007669"/>
    <property type="project" value="InterPro"/>
</dbReference>
<feature type="domain" description="EamA" evidence="2">
    <location>
        <begin position="142"/>
        <end position="265"/>
    </location>
</feature>
<feature type="transmembrane region" description="Helical" evidence="1">
    <location>
        <begin position="119"/>
        <end position="136"/>
    </location>
</feature>
<feature type="transmembrane region" description="Helical" evidence="1">
    <location>
        <begin position="89"/>
        <end position="110"/>
    </location>
</feature>
<feature type="domain" description="EamA" evidence="2">
    <location>
        <begin position="4"/>
        <end position="133"/>
    </location>
</feature>
<feature type="transmembrane region" description="Helical" evidence="1">
    <location>
        <begin position="229"/>
        <end position="248"/>
    </location>
</feature>
<dbReference type="Pfam" id="PF00892">
    <property type="entry name" value="EamA"/>
    <property type="match status" value="2"/>
</dbReference>
<dbReference type="InterPro" id="IPR000620">
    <property type="entry name" value="EamA_dom"/>
</dbReference>
<keyword evidence="1" id="KW-0812">Transmembrane</keyword>
<dbReference type="PANTHER" id="PTHR22911:SF135">
    <property type="entry name" value="BLR4310 PROTEIN"/>
    <property type="match status" value="1"/>
</dbReference>
<feature type="transmembrane region" description="Helical" evidence="1">
    <location>
        <begin position="170"/>
        <end position="189"/>
    </location>
</feature>
<feature type="transmembrane region" description="Helical" evidence="1">
    <location>
        <begin position="195"/>
        <end position="217"/>
    </location>
</feature>
<evidence type="ECO:0000256" key="1">
    <source>
        <dbReference type="SAM" id="Phobius"/>
    </source>
</evidence>
<protein>
    <submittedName>
        <fullName evidence="3">Riboflavin transporter</fullName>
    </submittedName>
</protein>
<gene>
    <name evidence="3" type="primary">ribN_15</name>
    <name evidence="3" type="ORF">ASD8599_03489</name>
</gene>
<keyword evidence="1" id="KW-1133">Transmembrane helix</keyword>
<feature type="transmembrane region" description="Helical" evidence="1">
    <location>
        <begin position="30"/>
        <end position="53"/>
    </location>
</feature>
<dbReference type="InterPro" id="IPR037185">
    <property type="entry name" value="EmrE-like"/>
</dbReference>
<keyword evidence="4" id="KW-1185">Reference proteome</keyword>
<dbReference type="EMBL" id="OMOR01000001">
    <property type="protein sequence ID" value="SPH22741.1"/>
    <property type="molecule type" value="Genomic_DNA"/>
</dbReference>
<organism evidence="3 4">
    <name type="scientific">Ascidiaceihabitans donghaensis</name>
    <dbReference type="NCBI Taxonomy" id="1510460"/>
    <lineage>
        <taxon>Bacteria</taxon>
        <taxon>Pseudomonadati</taxon>
        <taxon>Pseudomonadota</taxon>
        <taxon>Alphaproteobacteria</taxon>
        <taxon>Rhodobacterales</taxon>
        <taxon>Paracoccaceae</taxon>
        <taxon>Ascidiaceihabitans</taxon>
    </lineage>
</organism>
<sequence>MQRAVLIMFVAMSLIPAGDTAGKLLTQSGLATPAFVAWSRFIVGVVLILPFTPRSAWRLLRDWRIWLRGILIACGISCIQIALSRAPIADVFAAFFIGPLISYGMAAVFLREPITWQRTALIFIGFTGVLVVVQPGSDTSPALFWAVAAGTCYGAFLTSSRWLAHLGSPIALSFTQLFIAGLILTPFGLATLPQFTPYVTTVTFLSGLGSMLGNLLLLYAYSAAPATRLAPLVYFQLFAAVLFGWFVFDTWPQMWTWIGLLIVMTAGITSARLKA</sequence>
<reference evidence="3 4" key="1">
    <citation type="submission" date="2018-03" db="EMBL/GenBank/DDBJ databases">
        <authorList>
            <person name="Keele B.F."/>
        </authorList>
    </citation>
    <scope>NUCLEOTIDE SEQUENCE [LARGE SCALE GENOMIC DNA]</scope>
    <source>
        <strain evidence="3 4">CECT 8599</strain>
    </source>
</reference>
<dbReference type="RefSeq" id="WP_108829649.1">
    <property type="nucleotide sequence ID" value="NZ_OMOR01000001.1"/>
</dbReference>
<dbReference type="SUPFAM" id="SSF103481">
    <property type="entry name" value="Multidrug resistance efflux transporter EmrE"/>
    <property type="match status" value="2"/>
</dbReference>
<name>A0A2R8BI89_9RHOB</name>
<evidence type="ECO:0000313" key="4">
    <source>
        <dbReference type="Proteomes" id="UP000244880"/>
    </source>
</evidence>
<dbReference type="OrthoDB" id="7818056at2"/>
<dbReference type="PANTHER" id="PTHR22911">
    <property type="entry name" value="ACYL-MALONYL CONDENSING ENZYME-RELATED"/>
    <property type="match status" value="1"/>
</dbReference>
<feature type="transmembrane region" description="Helical" evidence="1">
    <location>
        <begin position="254"/>
        <end position="273"/>
    </location>
</feature>
<accession>A0A2R8BI89</accession>
<dbReference type="Proteomes" id="UP000244880">
    <property type="component" value="Unassembled WGS sequence"/>
</dbReference>